<feature type="transmembrane region" description="Helical" evidence="2">
    <location>
        <begin position="289"/>
        <end position="313"/>
    </location>
</feature>
<protein>
    <submittedName>
        <fullName evidence="3">Bax inhibitor-1/YccA family protein</fullName>
    </submittedName>
</protein>
<sequence>MMPSRKGHPMARNNGILKNSPAFSHSGGYAPAPEYNQAPGAQQQWGQPQQQAPQYQAPQYQQGNYSQADLEAMYNRPAATGFDTGRMTWRNTMNAITATFGVIIAVAFVVMMLPTVASLVIGTEEGRQIGFALSSILAIVGAIGSFVAVIVNAFKKQPSMIVTLAYAFFEGLLLGGISVYFETVYPGIVFQAVIATLAVAGAIAVLFRMGKLRTSPKLTKIFFVAFGAYFVFTLVNLVLVLLGVTNMRTGMLGIVIGLVAVALASYSLVMDLEQVKNGIDNGAPKAFAWTAALGLAVTVVWMYTEILRILAILRDN</sequence>
<evidence type="ECO:0000313" key="4">
    <source>
        <dbReference type="Proteomes" id="UP000323865"/>
    </source>
</evidence>
<reference evidence="3 4" key="1">
    <citation type="submission" date="2019-09" db="EMBL/GenBank/DDBJ databases">
        <title>FDA dAtabase for Regulatory Grade micrObial Sequences (FDA-ARGOS): Supporting development and validation of Infectious Disease Dx tests.</title>
        <authorList>
            <person name="Sciortino C."/>
            <person name="Tallon L."/>
            <person name="Sadzewicz L."/>
            <person name="Vavikolanu K."/>
            <person name="Mehta A."/>
            <person name="Aluvathingal J."/>
            <person name="Nadendla S."/>
            <person name="Nandy P."/>
            <person name="Geyer C."/>
            <person name="Yan Y."/>
            <person name="Sichtig H."/>
        </authorList>
    </citation>
    <scope>NUCLEOTIDE SEQUENCE [LARGE SCALE GENOMIC DNA]</scope>
    <source>
        <strain evidence="3 4">FDAARGOS_640</strain>
    </source>
</reference>
<feature type="transmembrane region" description="Helical" evidence="2">
    <location>
        <begin position="161"/>
        <end position="181"/>
    </location>
</feature>
<keyword evidence="2" id="KW-0812">Transmembrane</keyword>
<dbReference type="PANTHER" id="PTHR41282:SF1">
    <property type="entry name" value="CONSERVED TRANSMEMBRANE PROTEIN-RELATED"/>
    <property type="match status" value="1"/>
</dbReference>
<keyword evidence="4" id="KW-1185">Reference proteome</keyword>
<dbReference type="PANTHER" id="PTHR41282">
    <property type="entry name" value="CONSERVED TRANSMEMBRANE PROTEIN-RELATED"/>
    <property type="match status" value="1"/>
</dbReference>
<feature type="transmembrane region" description="Helical" evidence="2">
    <location>
        <begin position="250"/>
        <end position="269"/>
    </location>
</feature>
<gene>
    <name evidence="3" type="ORF">FOB48_09805</name>
</gene>
<organism evidence="3 4">
    <name type="scientific">Dermabacter vaginalis</name>
    <dbReference type="NCBI Taxonomy" id="1630135"/>
    <lineage>
        <taxon>Bacteria</taxon>
        <taxon>Bacillati</taxon>
        <taxon>Actinomycetota</taxon>
        <taxon>Actinomycetes</taxon>
        <taxon>Micrococcales</taxon>
        <taxon>Dermabacteraceae</taxon>
        <taxon>Dermabacter</taxon>
    </lineage>
</organism>
<dbReference type="InterPro" id="IPR010539">
    <property type="entry name" value="BaxI_1-like"/>
</dbReference>
<evidence type="ECO:0000256" key="1">
    <source>
        <dbReference type="SAM" id="MobiDB-lite"/>
    </source>
</evidence>
<feature type="region of interest" description="Disordered" evidence="1">
    <location>
        <begin position="1"/>
        <end position="58"/>
    </location>
</feature>
<name>A0ABX6A6T3_9MICO</name>
<feature type="transmembrane region" description="Helical" evidence="2">
    <location>
        <begin position="95"/>
        <end position="117"/>
    </location>
</feature>
<feature type="compositionally biased region" description="Low complexity" evidence="1">
    <location>
        <begin position="37"/>
        <end position="58"/>
    </location>
</feature>
<dbReference type="EMBL" id="CP044108">
    <property type="protein sequence ID" value="QEU12569.1"/>
    <property type="molecule type" value="Genomic_DNA"/>
</dbReference>
<evidence type="ECO:0000256" key="2">
    <source>
        <dbReference type="SAM" id="Phobius"/>
    </source>
</evidence>
<keyword evidence="2" id="KW-1133">Transmembrane helix</keyword>
<dbReference type="Pfam" id="PF12811">
    <property type="entry name" value="BaxI_1"/>
    <property type="match status" value="1"/>
</dbReference>
<evidence type="ECO:0000313" key="3">
    <source>
        <dbReference type="EMBL" id="QEU12569.1"/>
    </source>
</evidence>
<feature type="transmembrane region" description="Helical" evidence="2">
    <location>
        <begin position="221"/>
        <end position="244"/>
    </location>
</feature>
<feature type="transmembrane region" description="Helical" evidence="2">
    <location>
        <begin position="187"/>
        <end position="209"/>
    </location>
</feature>
<feature type="transmembrane region" description="Helical" evidence="2">
    <location>
        <begin position="129"/>
        <end position="154"/>
    </location>
</feature>
<keyword evidence="2" id="KW-0472">Membrane</keyword>
<accession>A0ABX6A6T3</accession>
<dbReference type="Proteomes" id="UP000323865">
    <property type="component" value="Chromosome"/>
</dbReference>
<proteinExistence type="predicted"/>